<dbReference type="PANTHER" id="PTHR43513">
    <property type="entry name" value="DIHYDROOROTATE DEHYDROGENASE B (NAD(+)), ELECTRON TRANSFER SUBUNIT"/>
    <property type="match status" value="1"/>
</dbReference>
<dbReference type="Pfam" id="PF10418">
    <property type="entry name" value="DHODB_Fe-S_bind"/>
    <property type="match status" value="1"/>
</dbReference>
<dbReference type="GO" id="GO:0050660">
    <property type="term" value="F:flavin adenine dinucleotide binding"/>
    <property type="evidence" value="ECO:0007669"/>
    <property type="project" value="InterPro"/>
</dbReference>
<dbReference type="PRINTS" id="PR00406">
    <property type="entry name" value="CYTB5RDTASE"/>
</dbReference>
<dbReference type="SUPFAM" id="SSF52343">
    <property type="entry name" value="Ferredoxin reductase-like, C-terminal NADP-linked domain"/>
    <property type="match status" value="1"/>
</dbReference>
<keyword evidence="1" id="KW-0479">Metal-binding</keyword>
<dbReference type="InterPro" id="IPR039261">
    <property type="entry name" value="FNR_nucleotide-bd"/>
</dbReference>
<comment type="cofactor">
    <cofactor evidence="1">
        <name>[2Fe-2S] cluster</name>
        <dbReference type="ChEBI" id="CHEBI:190135"/>
    </cofactor>
    <text evidence="1">Binds 1 [2Fe-2S] cluster per subunit.</text>
</comment>
<dbReference type="GO" id="GO:0006221">
    <property type="term" value="P:pyrimidine nucleotide biosynthetic process"/>
    <property type="evidence" value="ECO:0007669"/>
    <property type="project" value="InterPro"/>
</dbReference>
<dbReference type="GO" id="GO:0016491">
    <property type="term" value="F:oxidoreductase activity"/>
    <property type="evidence" value="ECO:0007669"/>
    <property type="project" value="InterPro"/>
</dbReference>
<dbReference type="Gene3D" id="2.40.30.10">
    <property type="entry name" value="Translation factors"/>
    <property type="match status" value="1"/>
</dbReference>
<feature type="binding site" evidence="1">
    <location>
        <position position="245"/>
    </location>
    <ligand>
        <name>[2Fe-2S] cluster</name>
        <dbReference type="ChEBI" id="CHEBI:190135"/>
    </ligand>
</feature>
<gene>
    <name evidence="3" type="ORF">ENJ15_01550</name>
</gene>
<dbReference type="SUPFAM" id="SSF63380">
    <property type="entry name" value="Riboflavin synthase domain-like"/>
    <property type="match status" value="1"/>
</dbReference>
<dbReference type="Pfam" id="PF00175">
    <property type="entry name" value="NAD_binding_1"/>
    <property type="match status" value="1"/>
</dbReference>
<dbReference type="PROSITE" id="PS51384">
    <property type="entry name" value="FAD_FR"/>
    <property type="match status" value="1"/>
</dbReference>
<sequence>MENFALPTEDLYSPEIATITRVETLTESEKRFEIRMPGEKALNHKPGQFVEVSIFGFGEAPISICSSPTRGPLFELTVRATGRLTDKMHLLSEGSQIGIRGPFGNGFDPGAFKGKDILFVCGGIGLAPLKSLIDYTLDRREDFGRIIILYGTRNPSEILFPEEIKTWQSRKDVEFAITVDQASEEWQGNVGVITTLIPGLELDVKNTIVTVVGPPVMYKFVLMSLKGKRIPDENIYLSLERRMKCGVGKCGHCQINDTYVCQDGPVYHYPRVKQLEEAI</sequence>
<dbReference type="InterPro" id="IPR012165">
    <property type="entry name" value="Cyt_c3_hydrogenase_gsu"/>
</dbReference>
<dbReference type="InterPro" id="IPR019480">
    <property type="entry name" value="Dihydroorotate_DH_Fe-S-bd"/>
</dbReference>
<evidence type="ECO:0000259" key="2">
    <source>
        <dbReference type="PROSITE" id="PS51384"/>
    </source>
</evidence>
<dbReference type="GO" id="GO:0046872">
    <property type="term" value="F:metal ion binding"/>
    <property type="evidence" value="ECO:0007669"/>
    <property type="project" value="UniProtKB-KW"/>
</dbReference>
<dbReference type="PIRSF" id="PIRSF006816">
    <property type="entry name" value="Cyc3_hyd_g"/>
    <property type="match status" value="1"/>
</dbReference>
<dbReference type="InterPro" id="IPR017927">
    <property type="entry name" value="FAD-bd_FR_type"/>
</dbReference>
<dbReference type="CDD" id="cd06221">
    <property type="entry name" value="sulfite_reductase_like"/>
    <property type="match status" value="1"/>
</dbReference>
<feature type="binding site" evidence="1">
    <location>
        <position position="250"/>
    </location>
    <ligand>
        <name>[2Fe-2S] cluster</name>
        <dbReference type="ChEBI" id="CHEBI:190135"/>
    </ligand>
</feature>
<dbReference type="InterPro" id="IPR001433">
    <property type="entry name" value="OxRdtase_FAD/NAD-bd"/>
</dbReference>
<dbReference type="Proteomes" id="UP000885771">
    <property type="component" value="Unassembled WGS sequence"/>
</dbReference>
<name>A0A7V5RN54_CALAY</name>
<comment type="caution">
    <text evidence="3">The sequence shown here is derived from an EMBL/GenBank/DDBJ whole genome shotgun (WGS) entry which is preliminary data.</text>
</comment>
<organism evidence="3">
    <name type="scientific">Caldithrix abyssi</name>
    <dbReference type="NCBI Taxonomy" id="187145"/>
    <lineage>
        <taxon>Bacteria</taxon>
        <taxon>Pseudomonadati</taxon>
        <taxon>Calditrichota</taxon>
        <taxon>Calditrichia</taxon>
        <taxon>Calditrichales</taxon>
        <taxon>Calditrichaceae</taxon>
        <taxon>Caldithrix</taxon>
    </lineage>
</organism>
<accession>A0A7V5RN54</accession>
<dbReference type="InterPro" id="IPR050353">
    <property type="entry name" value="PyrK_electron_transfer"/>
</dbReference>
<feature type="binding site" evidence="1">
    <location>
        <position position="253"/>
    </location>
    <ligand>
        <name>[2Fe-2S] cluster</name>
        <dbReference type="ChEBI" id="CHEBI:190135"/>
    </ligand>
</feature>
<keyword evidence="1" id="KW-0408">Iron</keyword>
<dbReference type="Gene3D" id="3.40.50.80">
    <property type="entry name" value="Nucleotide-binding domain of ferredoxin-NADP reductase (FNR) module"/>
    <property type="match status" value="1"/>
</dbReference>
<evidence type="ECO:0000313" key="3">
    <source>
        <dbReference type="EMBL" id="HHM01668.1"/>
    </source>
</evidence>
<evidence type="ECO:0000256" key="1">
    <source>
        <dbReference type="PIRSR" id="PIRSR006816-2"/>
    </source>
</evidence>
<dbReference type="PANTHER" id="PTHR43513:SF1">
    <property type="entry name" value="ANAEROBIC SULFITE REDUCTASE SUBUNIT B"/>
    <property type="match status" value="1"/>
</dbReference>
<keyword evidence="1" id="KW-0001">2Fe-2S</keyword>
<feature type="binding site" evidence="1">
    <location>
        <position position="261"/>
    </location>
    <ligand>
        <name>[2Fe-2S] cluster</name>
        <dbReference type="ChEBI" id="CHEBI:190135"/>
    </ligand>
</feature>
<keyword evidence="1" id="KW-0411">Iron-sulfur</keyword>
<dbReference type="AlphaFoldDB" id="A0A7V5RN54"/>
<feature type="domain" description="FAD-binding FR-type" evidence="2">
    <location>
        <begin position="12"/>
        <end position="109"/>
    </location>
</feature>
<dbReference type="GO" id="GO:0051537">
    <property type="term" value="F:2 iron, 2 sulfur cluster binding"/>
    <property type="evidence" value="ECO:0007669"/>
    <property type="project" value="UniProtKB-KW"/>
</dbReference>
<proteinExistence type="predicted"/>
<reference evidence="3" key="1">
    <citation type="journal article" date="2020" name="mSystems">
        <title>Genome- and Community-Level Interaction Insights into Carbon Utilization and Element Cycling Functions of Hydrothermarchaeota in Hydrothermal Sediment.</title>
        <authorList>
            <person name="Zhou Z."/>
            <person name="Liu Y."/>
            <person name="Xu W."/>
            <person name="Pan J."/>
            <person name="Luo Z.H."/>
            <person name="Li M."/>
        </authorList>
    </citation>
    <scope>NUCLEOTIDE SEQUENCE [LARGE SCALE GENOMIC DNA]</scope>
    <source>
        <strain evidence="3">HyVt-460</strain>
    </source>
</reference>
<dbReference type="EMBL" id="DRLI01000058">
    <property type="protein sequence ID" value="HHM01668.1"/>
    <property type="molecule type" value="Genomic_DNA"/>
</dbReference>
<protein>
    <submittedName>
        <fullName evidence="3">Oxidoreductase</fullName>
    </submittedName>
</protein>
<dbReference type="InterPro" id="IPR017938">
    <property type="entry name" value="Riboflavin_synthase-like_b-brl"/>
</dbReference>